<dbReference type="EMBL" id="LUGG01000024">
    <property type="protein sequence ID" value="OBZ67476.1"/>
    <property type="molecule type" value="Genomic_DNA"/>
</dbReference>
<accession>A0A1C7LTI3</accession>
<protein>
    <submittedName>
        <fullName evidence="1">Uncharacterized protein</fullName>
    </submittedName>
</protein>
<gene>
    <name evidence="1" type="ORF">A0H81_12664</name>
</gene>
<keyword evidence="2" id="KW-1185">Reference proteome</keyword>
<comment type="caution">
    <text evidence="1">The sequence shown here is derived from an EMBL/GenBank/DDBJ whole genome shotgun (WGS) entry which is preliminary data.</text>
</comment>
<sequence length="89" mass="10179">MLIDNNIHQKIHERAPEDGALINNNVHQKNMQLDPASSLHTTCTRRLVSVRPKTDAHPHNVHQTIHERAPEDGALINNNVHQKIKDDFE</sequence>
<reference evidence="1 2" key="1">
    <citation type="submission" date="2016-03" db="EMBL/GenBank/DDBJ databases">
        <title>Whole genome sequencing of Grifola frondosa 9006-11.</title>
        <authorList>
            <person name="Min B."/>
            <person name="Park H."/>
            <person name="Kim J.-G."/>
            <person name="Cho H."/>
            <person name="Oh Y.-L."/>
            <person name="Kong W.-S."/>
            <person name="Choi I.-G."/>
        </authorList>
    </citation>
    <scope>NUCLEOTIDE SEQUENCE [LARGE SCALE GENOMIC DNA]</scope>
    <source>
        <strain evidence="1 2">9006-11</strain>
    </source>
</reference>
<proteinExistence type="predicted"/>
<organism evidence="1 2">
    <name type="scientific">Grifola frondosa</name>
    <name type="common">Maitake</name>
    <name type="synonym">Polyporus frondosus</name>
    <dbReference type="NCBI Taxonomy" id="5627"/>
    <lineage>
        <taxon>Eukaryota</taxon>
        <taxon>Fungi</taxon>
        <taxon>Dikarya</taxon>
        <taxon>Basidiomycota</taxon>
        <taxon>Agaricomycotina</taxon>
        <taxon>Agaricomycetes</taxon>
        <taxon>Polyporales</taxon>
        <taxon>Grifolaceae</taxon>
        <taxon>Grifola</taxon>
    </lineage>
</organism>
<evidence type="ECO:0000313" key="2">
    <source>
        <dbReference type="Proteomes" id="UP000092993"/>
    </source>
</evidence>
<evidence type="ECO:0000313" key="1">
    <source>
        <dbReference type="EMBL" id="OBZ67476.1"/>
    </source>
</evidence>
<dbReference type="Proteomes" id="UP000092993">
    <property type="component" value="Unassembled WGS sequence"/>
</dbReference>
<name>A0A1C7LTI3_GRIFR</name>
<dbReference type="AlphaFoldDB" id="A0A1C7LTI3"/>